<proteinExistence type="predicted"/>
<feature type="region of interest" description="Disordered" evidence="1">
    <location>
        <begin position="1"/>
        <end position="39"/>
    </location>
</feature>
<dbReference type="AlphaFoldDB" id="A0A4Y2NWR5"/>
<evidence type="ECO:0000256" key="1">
    <source>
        <dbReference type="SAM" id="MobiDB-lite"/>
    </source>
</evidence>
<protein>
    <submittedName>
        <fullName evidence="2">Uncharacterized protein</fullName>
    </submittedName>
</protein>
<accession>A0A4Y2NWR5</accession>
<evidence type="ECO:0000313" key="3">
    <source>
        <dbReference type="Proteomes" id="UP000499080"/>
    </source>
</evidence>
<reference evidence="2 3" key="1">
    <citation type="journal article" date="2019" name="Sci. Rep.">
        <title>Orb-weaving spider Araneus ventricosus genome elucidates the spidroin gene catalogue.</title>
        <authorList>
            <person name="Kono N."/>
            <person name="Nakamura H."/>
            <person name="Ohtoshi R."/>
            <person name="Moran D.A.P."/>
            <person name="Shinohara A."/>
            <person name="Yoshida Y."/>
            <person name="Fujiwara M."/>
            <person name="Mori M."/>
            <person name="Tomita M."/>
            <person name="Arakawa K."/>
        </authorList>
    </citation>
    <scope>NUCLEOTIDE SEQUENCE [LARGE SCALE GENOMIC DNA]</scope>
</reference>
<dbReference type="Proteomes" id="UP000499080">
    <property type="component" value="Unassembled WGS sequence"/>
</dbReference>
<comment type="caution">
    <text evidence="2">The sequence shown here is derived from an EMBL/GenBank/DDBJ whole genome shotgun (WGS) entry which is preliminary data.</text>
</comment>
<sequence length="89" mass="9916">MLTHGTCSQAYDKKQHTDEAFSEQLTPITSNIREKEVPQDPVVSKAVEMDSHSDNISRKVVANMRNKFSGIAKICGENFPHLSIICPSK</sequence>
<name>A0A4Y2NWR5_ARAVE</name>
<dbReference type="EMBL" id="BGPR01009973">
    <property type="protein sequence ID" value="GBN43464.1"/>
    <property type="molecule type" value="Genomic_DNA"/>
</dbReference>
<evidence type="ECO:0000313" key="2">
    <source>
        <dbReference type="EMBL" id="GBN43464.1"/>
    </source>
</evidence>
<keyword evidence="3" id="KW-1185">Reference proteome</keyword>
<gene>
    <name evidence="2" type="ORF">AVEN_75056_1</name>
</gene>
<organism evidence="2 3">
    <name type="scientific">Araneus ventricosus</name>
    <name type="common">Orbweaver spider</name>
    <name type="synonym">Epeira ventricosa</name>
    <dbReference type="NCBI Taxonomy" id="182803"/>
    <lineage>
        <taxon>Eukaryota</taxon>
        <taxon>Metazoa</taxon>
        <taxon>Ecdysozoa</taxon>
        <taxon>Arthropoda</taxon>
        <taxon>Chelicerata</taxon>
        <taxon>Arachnida</taxon>
        <taxon>Araneae</taxon>
        <taxon>Araneomorphae</taxon>
        <taxon>Entelegynae</taxon>
        <taxon>Araneoidea</taxon>
        <taxon>Araneidae</taxon>
        <taxon>Araneus</taxon>
    </lineage>
</organism>